<evidence type="ECO:0000313" key="11">
    <source>
        <dbReference type="Proteomes" id="UP001227230"/>
    </source>
</evidence>
<dbReference type="PANTHER" id="PTHR13100">
    <property type="entry name" value="CELL GROWTH-REGULATING NUCLEOLAR PROTEIN LYAR"/>
    <property type="match status" value="1"/>
</dbReference>
<evidence type="ECO:0000256" key="7">
    <source>
        <dbReference type="PROSITE-ProRule" id="PRU01145"/>
    </source>
</evidence>
<feature type="compositionally biased region" description="Basic and acidic residues" evidence="8">
    <location>
        <begin position="265"/>
        <end position="274"/>
    </location>
</feature>
<dbReference type="InterPro" id="IPR036236">
    <property type="entry name" value="Znf_C2H2_sf"/>
</dbReference>
<reference evidence="10 11" key="1">
    <citation type="journal article" date="2023" name="Hortic Res">
        <title>The complete reference genome for grapevine (Vitis vinifera L.) genetics and breeding.</title>
        <authorList>
            <person name="Shi X."/>
            <person name="Cao S."/>
            <person name="Wang X."/>
            <person name="Huang S."/>
            <person name="Wang Y."/>
            <person name="Liu Z."/>
            <person name="Liu W."/>
            <person name="Leng X."/>
            <person name="Peng Y."/>
            <person name="Wang N."/>
            <person name="Wang Y."/>
            <person name="Ma Z."/>
            <person name="Xu X."/>
            <person name="Zhang F."/>
            <person name="Xue H."/>
            <person name="Zhong H."/>
            <person name="Wang Y."/>
            <person name="Zhang K."/>
            <person name="Velt A."/>
            <person name="Avia K."/>
            <person name="Holtgrawe D."/>
            <person name="Grimplet J."/>
            <person name="Matus J.T."/>
            <person name="Ware D."/>
            <person name="Wu X."/>
            <person name="Wang H."/>
            <person name="Liu C."/>
            <person name="Fang Y."/>
            <person name="Rustenholz C."/>
            <person name="Cheng Z."/>
            <person name="Xiao H."/>
            <person name="Zhou Y."/>
        </authorList>
    </citation>
    <scope>NUCLEOTIDE SEQUENCE [LARGE SCALE GENOMIC DNA]</scope>
    <source>
        <strain evidence="11">cv. Pinot noir / PN40024</strain>
        <tissue evidence="10">Leaf</tissue>
    </source>
</reference>
<dbReference type="SUPFAM" id="SSF53098">
    <property type="entry name" value="Ribonuclease H-like"/>
    <property type="match status" value="1"/>
</dbReference>
<proteinExistence type="predicted"/>
<name>A0ABY9DUY0_VITVI</name>
<evidence type="ECO:0000256" key="8">
    <source>
        <dbReference type="SAM" id="MobiDB-lite"/>
    </source>
</evidence>
<dbReference type="Pfam" id="PF08790">
    <property type="entry name" value="zf-LYAR"/>
    <property type="match status" value="1"/>
</dbReference>
<evidence type="ECO:0000256" key="3">
    <source>
        <dbReference type="ARBA" id="ARBA00022737"/>
    </source>
</evidence>
<feature type="region of interest" description="Disordered" evidence="8">
    <location>
        <begin position="316"/>
        <end position="350"/>
    </location>
</feature>
<dbReference type="Proteomes" id="UP001227230">
    <property type="component" value="Chromosome 18"/>
</dbReference>
<evidence type="ECO:0000256" key="6">
    <source>
        <dbReference type="ARBA" id="ARBA00023242"/>
    </source>
</evidence>
<dbReference type="Gene3D" id="3.30.160.60">
    <property type="entry name" value="Classic Zinc Finger"/>
    <property type="match status" value="1"/>
</dbReference>
<evidence type="ECO:0000256" key="4">
    <source>
        <dbReference type="ARBA" id="ARBA00022771"/>
    </source>
</evidence>
<dbReference type="InterPro" id="IPR012337">
    <property type="entry name" value="RNaseH-like_sf"/>
</dbReference>
<feature type="compositionally biased region" description="Basic and acidic residues" evidence="8">
    <location>
        <begin position="208"/>
        <end position="217"/>
    </location>
</feature>
<dbReference type="InterPro" id="IPR039999">
    <property type="entry name" value="LYAR"/>
</dbReference>
<keyword evidence="2" id="KW-0479">Metal-binding</keyword>
<organism evidence="10 11">
    <name type="scientific">Vitis vinifera</name>
    <name type="common">Grape</name>
    <dbReference type="NCBI Taxonomy" id="29760"/>
    <lineage>
        <taxon>Eukaryota</taxon>
        <taxon>Viridiplantae</taxon>
        <taxon>Streptophyta</taxon>
        <taxon>Embryophyta</taxon>
        <taxon>Tracheophyta</taxon>
        <taxon>Spermatophyta</taxon>
        <taxon>Magnoliopsida</taxon>
        <taxon>eudicotyledons</taxon>
        <taxon>Gunneridae</taxon>
        <taxon>Pentapetalae</taxon>
        <taxon>rosids</taxon>
        <taxon>Vitales</taxon>
        <taxon>Vitaceae</taxon>
        <taxon>Viteae</taxon>
        <taxon>Vitis</taxon>
    </lineage>
</organism>
<keyword evidence="11" id="KW-1185">Reference proteome</keyword>
<evidence type="ECO:0000256" key="2">
    <source>
        <dbReference type="ARBA" id="ARBA00022723"/>
    </source>
</evidence>
<dbReference type="InterPro" id="IPR001584">
    <property type="entry name" value="Integrase_cat-core"/>
</dbReference>
<evidence type="ECO:0000256" key="1">
    <source>
        <dbReference type="ARBA" id="ARBA00004123"/>
    </source>
</evidence>
<evidence type="ECO:0000256" key="5">
    <source>
        <dbReference type="ARBA" id="ARBA00022833"/>
    </source>
</evidence>
<dbReference type="Pfam" id="PF00665">
    <property type="entry name" value="rve"/>
    <property type="match status" value="1"/>
</dbReference>
<dbReference type="PANTHER" id="PTHR13100:SF10">
    <property type="entry name" value="CELL GROWTH-REGULATING NUCLEOLAR PROTEIN"/>
    <property type="match status" value="1"/>
</dbReference>
<feature type="compositionally biased region" description="Basic and acidic residues" evidence="8">
    <location>
        <begin position="327"/>
        <end position="340"/>
    </location>
</feature>
<feature type="domain" description="Integrase catalytic" evidence="9">
    <location>
        <begin position="2"/>
        <end position="129"/>
    </location>
</feature>
<dbReference type="InterPro" id="IPR014898">
    <property type="entry name" value="Znf_C2H2_LYAR"/>
</dbReference>
<dbReference type="Gene3D" id="3.30.420.10">
    <property type="entry name" value="Ribonuclease H-like superfamily/Ribonuclease H"/>
    <property type="match status" value="1"/>
</dbReference>
<evidence type="ECO:0000259" key="9">
    <source>
        <dbReference type="PROSITE" id="PS50994"/>
    </source>
</evidence>
<dbReference type="EMBL" id="CP126665">
    <property type="protein sequence ID" value="WKA11157.1"/>
    <property type="molecule type" value="Genomic_DNA"/>
</dbReference>
<dbReference type="SUPFAM" id="SSF57667">
    <property type="entry name" value="beta-beta-alpha zinc fingers"/>
    <property type="match status" value="2"/>
</dbReference>
<feature type="region of interest" description="Disordered" evidence="8">
    <location>
        <begin position="194"/>
        <end position="217"/>
    </location>
</feature>
<dbReference type="InterPro" id="IPR013087">
    <property type="entry name" value="Znf_C2H2_type"/>
</dbReference>
<dbReference type="InterPro" id="IPR036397">
    <property type="entry name" value="RNaseH_sf"/>
</dbReference>
<gene>
    <name evidence="10" type="ORF">VitviT2T_028683</name>
</gene>
<dbReference type="InterPro" id="IPR003604">
    <property type="entry name" value="Matrin/U1-like-C_Znf_C2H2"/>
</dbReference>
<protein>
    <recommendedName>
        <fullName evidence="9">Integrase catalytic domain-containing protein</fullName>
    </recommendedName>
</protein>
<comment type="subcellular location">
    <subcellularLocation>
        <location evidence="1">Nucleus</location>
    </subcellularLocation>
</comment>
<keyword evidence="5" id="KW-0862">Zinc</keyword>
<keyword evidence="6" id="KW-0539">Nucleus</keyword>
<keyword evidence="4 7" id="KW-0863">Zinc-finger</keyword>
<evidence type="ECO:0000313" key="10">
    <source>
        <dbReference type="EMBL" id="WKA11157.1"/>
    </source>
</evidence>
<feature type="region of interest" description="Disordered" evidence="8">
    <location>
        <begin position="257"/>
        <end position="292"/>
    </location>
</feature>
<dbReference type="Pfam" id="PF12874">
    <property type="entry name" value="zf-met"/>
    <property type="match status" value="1"/>
</dbReference>
<sequence>MMSLNPILIVHLFYVWGIDFMGPFPMSFGYTYILVGVDYVSKWVKAVPCKYNDYRVVIKFLKENIFSRFGVPKAIISDGGTHFCNKPFETLLAKYGVKHKSMAKCAISLWNWNTRLDGAIKKLNMDLSKAGLKRFLDLKELEELRNDAYLNSKIAKERICSANKLSCIDCGETFGQQSVQGHTQCITEAEKYGPKGQGKALNGTPAKAKSDSKQRPEVDITVGLSERPPWFCSLCNTKATSKQALLLHVDGKKHQAKARAFHAANEPKQKEESTKNGNVSTENISKDESIGNKNVEAKMQNPPQMATVHGSLETENENLASKKKRKLDASDNNGDRKKVGGDASGELGNGEVIQVETAEARELQLTSPAHVSTFRGAD</sequence>
<dbReference type="SMART" id="SM00451">
    <property type="entry name" value="ZnF_U1"/>
    <property type="match status" value="1"/>
</dbReference>
<dbReference type="PROSITE" id="PS51804">
    <property type="entry name" value="ZF_C2HC_LYAR"/>
    <property type="match status" value="1"/>
</dbReference>
<dbReference type="PROSITE" id="PS50994">
    <property type="entry name" value="INTEGRASE"/>
    <property type="match status" value="1"/>
</dbReference>
<accession>A0ABY9DUY0</accession>
<keyword evidence="3" id="KW-0677">Repeat</keyword>